<dbReference type="CDD" id="cd00110">
    <property type="entry name" value="LamG"/>
    <property type="match status" value="1"/>
</dbReference>
<feature type="compositionally biased region" description="Basic and acidic residues" evidence="5">
    <location>
        <begin position="2770"/>
        <end position="2813"/>
    </location>
</feature>
<dbReference type="SUPFAM" id="SSF51294">
    <property type="entry name" value="Hedgehog/intein (Hint) domain"/>
    <property type="match status" value="1"/>
</dbReference>
<dbReference type="InterPro" id="IPR036844">
    <property type="entry name" value="Hint_dom_sf"/>
</dbReference>
<dbReference type="NCBIfam" id="NF033679">
    <property type="entry name" value="DNRLRE_dom"/>
    <property type="match status" value="1"/>
</dbReference>
<feature type="compositionally biased region" description="Acidic residues" evidence="5">
    <location>
        <begin position="2674"/>
        <end position="2690"/>
    </location>
</feature>
<feature type="compositionally biased region" description="Polar residues" evidence="5">
    <location>
        <begin position="1414"/>
        <end position="1440"/>
    </location>
</feature>
<dbReference type="InterPro" id="IPR041436">
    <property type="entry name" value="RNAse_A_bac"/>
</dbReference>
<feature type="compositionally biased region" description="Low complexity" evidence="5">
    <location>
        <begin position="2087"/>
        <end position="2097"/>
    </location>
</feature>
<feature type="compositionally biased region" description="Low complexity" evidence="5">
    <location>
        <begin position="2718"/>
        <end position="2733"/>
    </location>
</feature>
<dbReference type="InterPro" id="IPR003587">
    <property type="entry name" value="Hint_dom_N"/>
</dbReference>
<evidence type="ECO:0000256" key="5">
    <source>
        <dbReference type="SAM" id="MobiDB-lite"/>
    </source>
</evidence>
<reference evidence="8" key="1">
    <citation type="submission" date="2016-10" db="EMBL/GenBank/DDBJ databases">
        <title>Genome sequence of Streptomyces malaysiense MUSC 136.</title>
        <authorList>
            <person name="Lee L.-H."/>
            <person name="Ser H.-L."/>
        </authorList>
    </citation>
    <scope>NUCLEOTIDE SEQUENCE [LARGE SCALE GENOMIC DNA]</scope>
    <source>
        <strain evidence="8">MUSC 136</strain>
    </source>
</reference>
<keyword evidence="9" id="KW-1185">Reference proteome</keyword>
<evidence type="ECO:0000256" key="3">
    <source>
        <dbReference type="ARBA" id="ARBA00022729"/>
    </source>
</evidence>
<dbReference type="CDD" id="cd20684">
    <property type="entry name" value="CdiA-CT_Yk_RNaseA-like"/>
    <property type="match status" value="1"/>
</dbReference>
<comment type="caution">
    <text evidence="8">The sequence shown here is derived from an EMBL/GenBank/DDBJ whole genome shotgun (WGS) entry which is preliminary data.</text>
</comment>
<dbReference type="Proteomes" id="UP000034838">
    <property type="component" value="Unassembled WGS sequence"/>
</dbReference>
<dbReference type="Gene3D" id="2.60.120.200">
    <property type="match status" value="1"/>
</dbReference>
<keyword evidence="3 6" id="KW-0732">Signal</keyword>
<dbReference type="Pfam" id="PF20148">
    <property type="entry name" value="DUF6531"/>
    <property type="match status" value="1"/>
</dbReference>
<gene>
    <name evidence="8" type="ORF">VT52_012905</name>
</gene>
<accession>A0A1J4Q1Q7</accession>
<dbReference type="Gene3D" id="2.170.16.10">
    <property type="entry name" value="Hedgehog/Intein (Hint) domain"/>
    <property type="match status" value="1"/>
</dbReference>
<organism evidence="8 9">
    <name type="scientific">Streptomyces malaysiense</name>
    <dbReference type="NCBI Taxonomy" id="1428626"/>
    <lineage>
        <taxon>Bacteria</taxon>
        <taxon>Bacillati</taxon>
        <taxon>Actinomycetota</taxon>
        <taxon>Actinomycetes</taxon>
        <taxon>Kitasatosporales</taxon>
        <taxon>Streptomycetaceae</taxon>
        <taxon>Streptomyces</taxon>
    </lineage>
</organism>
<dbReference type="RefSeq" id="WP_071387441.1">
    <property type="nucleotide sequence ID" value="NZ_LBDA02000029.1"/>
</dbReference>
<feature type="signal peptide" evidence="6">
    <location>
        <begin position="1"/>
        <end position="21"/>
    </location>
</feature>
<feature type="region of interest" description="Disordered" evidence="5">
    <location>
        <begin position="2669"/>
        <end position="2842"/>
    </location>
</feature>
<dbReference type="InterPro" id="IPR045351">
    <property type="entry name" value="DUF6531"/>
</dbReference>
<feature type="compositionally biased region" description="Polar residues" evidence="5">
    <location>
        <begin position="2737"/>
        <end position="2753"/>
    </location>
</feature>
<dbReference type="NCBIfam" id="TIGR03696">
    <property type="entry name" value="Rhs_assc_core"/>
    <property type="match status" value="1"/>
</dbReference>
<feature type="compositionally biased region" description="Basic and acidic residues" evidence="5">
    <location>
        <begin position="1380"/>
        <end position="1394"/>
    </location>
</feature>
<dbReference type="Pfam" id="PF05593">
    <property type="entry name" value="RHS_repeat"/>
    <property type="match status" value="7"/>
</dbReference>
<dbReference type="InterPro" id="IPR031325">
    <property type="entry name" value="RHS_repeat"/>
</dbReference>
<feature type="region of interest" description="Disordered" evidence="5">
    <location>
        <begin position="82"/>
        <end position="105"/>
    </location>
</feature>
<dbReference type="OrthoDB" id="4981820at2"/>
<feature type="region of interest" description="Disordered" evidence="5">
    <location>
        <begin position="2912"/>
        <end position="2939"/>
    </location>
</feature>
<evidence type="ECO:0000259" key="7">
    <source>
        <dbReference type="SMART" id="SM00306"/>
    </source>
</evidence>
<dbReference type="CDD" id="cd00081">
    <property type="entry name" value="Hint"/>
    <property type="match status" value="1"/>
</dbReference>
<feature type="region of interest" description="Disordered" evidence="5">
    <location>
        <begin position="2623"/>
        <end position="2655"/>
    </location>
</feature>
<evidence type="ECO:0000256" key="2">
    <source>
        <dbReference type="ARBA" id="ARBA00022525"/>
    </source>
</evidence>
<dbReference type="InterPro" id="IPR013320">
    <property type="entry name" value="ConA-like_dom_sf"/>
</dbReference>
<dbReference type="InterPro" id="IPR001791">
    <property type="entry name" value="Laminin_G"/>
</dbReference>
<feature type="domain" description="Hint" evidence="7">
    <location>
        <begin position="2902"/>
        <end position="3002"/>
    </location>
</feature>
<evidence type="ECO:0000256" key="4">
    <source>
        <dbReference type="ARBA" id="ARBA00022737"/>
    </source>
</evidence>
<dbReference type="Gene3D" id="2.180.10.10">
    <property type="entry name" value="RHS repeat-associated core"/>
    <property type="match status" value="6"/>
</dbReference>
<dbReference type="SMART" id="SM00306">
    <property type="entry name" value="HintN"/>
    <property type="match status" value="1"/>
</dbReference>
<feature type="region of interest" description="Disordered" evidence="5">
    <location>
        <begin position="23"/>
        <end position="62"/>
    </location>
</feature>
<feature type="region of interest" description="Disordered" evidence="5">
    <location>
        <begin position="1375"/>
        <end position="1452"/>
    </location>
</feature>
<dbReference type="Pfam" id="PF18431">
    <property type="entry name" value="RNAse_A_bac"/>
    <property type="match status" value="1"/>
</dbReference>
<evidence type="ECO:0000313" key="9">
    <source>
        <dbReference type="Proteomes" id="UP000034838"/>
    </source>
</evidence>
<evidence type="ECO:0000256" key="1">
    <source>
        <dbReference type="ARBA" id="ARBA00004613"/>
    </source>
</evidence>
<dbReference type="SUPFAM" id="SSF49899">
    <property type="entry name" value="Concanavalin A-like lectins/glucanases"/>
    <property type="match status" value="1"/>
</dbReference>
<feature type="chain" id="PRO_5009632048" description="Hint domain-containing protein" evidence="6">
    <location>
        <begin position="22"/>
        <end position="3169"/>
    </location>
</feature>
<dbReference type="EMBL" id="LBDA02000029">
    <property type="protein sequence ID" value="OIK27075.1"/>
    <property type="molecule type" value="Genomic_DNA"/>
</dbReference>
<dbReference type="InterPro" id="IPR055372">
    <property type="entry name" value="CBM96"/>
</dbReference>
<keyword evidence="4" id="KW-0677">Repeat</keyword>
<dbReference type="InterPro" id="IPR056823">
    <property type="entry name" value="TEN-like_YD-shell"/>
</dbReference>
<dbReference type="Pfam" id="PF24517">
    <property type="entry name" value="CBM96"/>
    <property type="match status" value="1"/>
</dbReference>
<proteinExistence type="predicted"/>
<evidence type="ECO:0000313" key="8">
    <source>
        <dbReference type="EMBL" id="OIK27075.1"/>
    </source>
</evidence>
<feature type="compositionally biased region" description="Basic and acidic residues" evidence="5">
    <location>
        <begin position="2923"/>
        <end position="2935"/>
    </location>
</feature>
<dbReference type="GO" id="GO:0005576">
    <property type="term" value="C:extracellular region"/>
    <property type="evidence" value="ECO:0007669"/>
    <property type="project" value="UniProtKB-SubCell"/>
</dbReference>
<dbReference type="InterPro" id="IPR006530">
    <property type="entry name" value="YD"/>
</dbReference>
<protein>
    <recommendedName>
        <fullName evidence="7">Hint domain-containing protein</fullName>
    </recommendedName>
</protein>
<dbReference type="Pfam" id="PF25023">
    <property type="entry name" value="TEN_YD-shell"/>
    <property type="match status" value="1"/>
</dbReference>
<dbReference type="Pfam" id="PF13385">
    <property type="entry name" value="Laminin_G_3"/>
    <property type="match status" value="1"/>
</dbReference>
<dbReference type="InterPro" id="IPR022385">
    <property type="entry name" value="Rhs_assc_core"/>
</dbReference>
<feature type="region of interest" description="Disordered" evidence="5">
    <location>
        <begin position="2077"/>
        <end position="2105"/>
    </location>
</feature>
<name>A0A1J4Q1Q7_9ACTN</name>
<dbReference type="PANTHER" id="PTHR32305">
    <property type="match status" value="1"/>
</dbReference>
<dbReference type="PANTHER" id="PTHR32305:SF15">
    <property type="entry name" value="PROTEIN RHSA-RELATED"/>
    <property type="match status" value="1"/>
</dbReference>
<keyword evidence="2" id="KW-0964">Secreted</keyword>
<sequence>MLLALCAALLPLPALTPFAQAADSPWADAKVPAQRTGTAAGRKHEVGAARTDATGPDELSPGDLKAGKHALPMYDAGSGFTPVEPKTEKQELKPVTGSADGATGFDAQRSVEMPGQRTAVSDEFSNPDGTLTTRVYSDPVNYHDDSGAWHPIDTALVPADQAKGLPQAAESDARPDRLAASADDTGLTLARRGDDPALARVEFAGGRHAVGFGLDGAADTSAQVHQDSASYQGIRRDSDLVLQAAHGAVKETIVLDSADAPHEWTFPLTLDGLSPSLDAHGAVVLKDAGGAVQAVIPKGWMEDSAHSDKTGGPALSGDVTYHLVHNDGQWSLDVGLDDAWLNSPDRVFPVKVDPSVDIDDNGDSFVQNTWPDSNFAGDQELKIGSYDAGTDEAISYLKFGNVNSQLKNEYILDAGLGLYNDWSSSCTAQDVTVRQVTGSWSSTTVTWNNRPPSYGNLIATDSFAYGTSCSSGAKWRVIDLGQKGTDLVENWVDGSVTNDGLAIWADFSTSGPWKRFGSANSADKPYLAITHTGYGARYTVGSMTAPLTGAQSGEVSVNVKNLGDFTWEPSGWDEVRLGARIRDASTGALMSQVAYTPLNERLTPGDDATLDARIPALPPGKYTVDFDMQLLRNERWFSSEGVPVVAVSVTSQDVGPRITDVYPHPGGQVGGLTPALYMSAESIDHYPAGAALDYYFEVCEGTASTPVNCVNSGWLAQRTWNVPANKLAWGKQYIWRVKARENGLSTPLSPFYTFTTAVEQPAITSHLGGQGLDGSGREVDPGIGNYTTTATDASVAAVGPGLSVDRTYNSRDPRTDNAFGAGWSTHYDMRIEPDDDGTGNVVATLPSGRQIRFGKNPDGSYAPPYGSFSTLTAVSGGGWKLTDKEQTTYVFDGSGRLTAVTDFRGRAQTLAYDTSGNLTTATATGGRALHFTWSGGHVTTVVTDSPTTNDTALTWSYTYSGDKLTQVCGPLDAPGACTTYAYGTGSHHRTVVRDAGPFSYWRLDEKSGAVHAGSDLLLDAADHEGTYQDVQLGTAGALAGSSDTAATFNGTTSYVRLPDQVVTDTPYLTAELWFRTTGSGVLLSYQDHTLEEATTGNHTPALYVGTDGKLRGEFWNGTAAPITSASAVDDGTWHHAALTAAGNTQTLYLDGAEVGSLTGDITQVDQRFVYLGAGYWNTWPATAGTIGHFAGDLDDAAVYTRPLGARTIADQYSSGTAAAQQLTKVTLPSGRVHAAVGYDTVRDRVSSYTDADGGTYQFSPYRLTGTEDQPATDDHAAVAGTPTLTVTATDPDQRTSSWTYDPLQGDRLISQTDALGGTSSYAYDTGGFLAATTDPDGAVTRFGDDARGNKVSRTTCRDAADSATCHTSYYSYYLNSSDPLDPRNDQLTEVRDARSSGSADDTYKTTYGYDPQGDRTSTTTPATSDFPSGRSVTETYTDGTESAAGGGTEPAGLLATSTDLRGGVTHRTYTAAGDLATVADPAGVVTSYTYDALGRETNRKIVSDEHPGGVTTTTAYDGQSRPVTVTGPVTTDEVTGDKHQAKTTYTYDPDGNTLTEKVADAVGGDRTRTTTWTYDTHGNPASLTDAEGGAEQYTYDVYGHRTRLSVTGGATYRYTYTALGQAATTTLAGYTGDPNNPSTARDVVLVSSAYDPAGRLAEHTDAMGRTTRYTYYDDGLRAQEILAGFHNPDGTTRDLVLSDRTYDAAGHPATETTGNGKVTTDYETDAAGRTTATVLDPSGLARRTAYTYDAGDAVLTTTLTGAGGSRTEKVTYQRNTSGDITRQTVENGTDDLVTTRTVSDLGQTLSETSPRGNVSGADPTAYTTDYTYDELGRPVETQAPPVTAETQQSSATVRPTTTIGYDSFGDAVDARDPNGGVTHTEYDRLGRTTGVTLPDYTPPGASTPLTSEVTRAYDAEGNLASETDQLGNTTTYTYDQLGNLAKVTQPAPTTGGSAPVSTSTYDLLGEQLSATGPTGARTEATYDDLGRQVTATTDERHPAQGAFTTTLSYDDADNLLSTKTPTGLTTSGTYNAAGDPLTVTDPAGGVTSYAYGPTGLPASVTTPQGRTTRTTFDLAGRPTKVTDEDGSGTVVRTTSSSYDADGDPTGVTDALGHTTTRSFDALGDLTKLVEPVDSTTSVTTTFGYDAAGHRTRLTDGRSDTTWYTYTSHGTPESVVEPSTTAYPDASDRTWTMAYDKADRPVRELKPGGVSEQRTFDALGRITQVTGTGAEAATTAETFGYDAAGRVTSASAPGGTDTFTYDDRGDLLSSGGPSGTAAFAYDEEGRLTGRTDAAGQAAFGYDTAGRLASAADPLTGTTQTYGYDTASRLTSVTYGSTGATRSLGYDALDRLTSDTLKSPSGTTTSSVAYGYDDASRLTSRTSTGTAGSGTQSYGYDWAGRLTSWTGVNGTVTKYTWDAAGNRTSAGGVTATYDARNRLVSSGGTTYTYSARGTRTGSTDASGTKTAAFDALDRMVSADGTSYAYDALGRLVKRGTASLTYADRSNNLVAGGGRLIARDPSGGPLSTANTDGTGATSVLADLLHGDVTGSFDPATGTLDTSTAYDPFGQATAQSGTKGALGYQGGYTDPSTGQVNMSARWYDPSTGGFSSRDSWTLDPAPSINANRYDYGGGDPLTSTDPSGHWNVRDPGGGGAPAGGVCYCEESTADEARYEKEQEAEEAADYELAQEESLDEAKRSNAHSLEQEEDEAGRSSERSRRPSTTRPRYSRPTNTRPRYSRPTNTRPTYSRPTNTRPRYSRPATTRPAYSPPKDSLRSGKAEAEQRADAESRAETQADEDRTKSVDDSFTETVKDLPESPPEDLQDYSSPPDVSDDYSSPPDMSDGCSGGGLGFQCTSNGNLLDPDTGVAYCNPAAGLAVGNICVQLLSAATGPTGRTAHTEDWCSFSPDTKVLMGGGRTKPIGKIKTGDKVEAADPKTGKHQGARAVQHVWINHDHDLLDLTIRTKDGHTATLHTTANHPFWDDTTHTWVPAGKLHIGDALNTATNGHAHVEATRPTPGAANRWNLTVQQLHTYYVLAGATPVLVHNCNNLTADDARFPAAHVLDEHVNVSDQRLIQMAQTSGVKSRFTDLQTAQQVVDYGIASNQKRIGNWLRGGGVGPLEIKGRFGANNPIGVRADASGSITPTSNAYTIILQRAAGHPGGYYVSTAYPR</sequence>
<comment type="subcellular location">
    <subcellularLocation>
        <location evidence="1">Secreted</location>
    </subcellularLocation>
</comment>
<dbReference type="InterPro" id="IPR050708">
    <property type="entry name" value="T6SS_VgrG/RHS"/>
</dbReference>
<feature type="compositionally biased region" description="Low complexity" evidence="5">
    <location>
        <begin position="2822"/>
        <end position="2841"/>
    </location>
</feature>
<evidence type="ECO:0000256" key="6">
    <source>
        <dbReference type="SAM" id="SignalP"/>
    </source>
</evidence>
<dbReference type="NCBIfam" id="TIGR01643">
    <property type="entry name" value="YD_repeat_2x"/>
    <property type="match status" value="12"/>
</dbReference>
<dbReference type="Pfam" id="PF07591">
    <property type="entry name" value="PT-HINT"/>
    <property type="match status" value="1"/>
</dbReference>